<proteinExistence type="predicted"/>
<accession>A0A8S2FPF1</accession>
<dbReference type="EMBL" id="CAJNOK010037220">
    <property type="protein sequence ID" value="CAF1529094.1"/>
    <property type="molecule type" value="Genomic_DNA"/>
</dbReference>
<evidence type="ECO:0000313" key="2">
    <source>
        <dbReference type="EMBL" id="CAF4315790.1"/>
    </source>
</evidence>
<evidence type="ECO:0000313" key="1">
    <source>
        <dbReference type="EMBL" id="CAF1529094.1"/>
    </source>
</evidence>
<protein>
    <submittedName>
        <fullName evidence="1">Uncharacterized protein</fullName>
    </submittedName>
</protein>
<dbReference type="Proteomes" id="UP000682733">
    <property type="component" value="Unassembled WGS sequence"/>
</dbReference>
<feature type="non-terminal residue" evidence="1">
    <location>
        <position position="1"/>
    </location>
</feature>
<evidence type="ECO:0000313" key="3">
    <source>
        <dbReference type="Proteomes" id="UP000677228"/>
    </source>
</evidence>
<sequence>LLRYQEEISQLKDRLKVLYNLRQNNNGQLNDIENGELIKKLDQYFQLTMQLETMKSE</sequence>
<name>A0A8S2FPF1_9BILA</name>
<dbReference type="EMBL" id="CAJOBA010059431">
    <property type="protein sequence ID" value="CAF4315790.1"/>
    <property type="molecule type" value="Genomic_DNA"/>
</dbReference>
<reference evidence="1" key="1">
    <citation type="submission" date="2021-02" db="EMBL/GenBank/DDBJ databases">
        <authorList>
            <person name="Nowell W R."/>
        </authorList>
    </citation>
    <scope>NUCLEOTIDE SEQUENCE</scope>
</reference>
<organism evidence="1 3">
    <name type="scientific">Didymodactylos carnosus</name>
    <dbReference type="NCBI Taxonomy" id="1234261"/>
    <lineage>
        <taxon>Eukaryota</taxon>
        <taxon>Metazoa</taxon>
        <taxon>Spiralia</taxon>
        <taxon>Gnathifera</taxon>
        <taxon>Rotifera</taxon>
        <taxon>Eurotatoria</taxon>
        <taxon>Bdelloidea</taxon>
        <taxon>Philodinida</taxon>
        <taxon>Philodinidae</taxon>
        <taxon>Didymodactylos</taxon>
    </lineage>
</organism>
<dbReference type="AlphaFoldDB" id="A0A8S2FPF1"/>
<gene>
    <name evidence="1" type="ORF">OVA965_LOCUS38157</name>
    <name evidence="2" type="ORF">TMI583_LOCUS39313</name>
</gene>
<dbReference type="Proteomes" id="UP000677228">
    <property type="component" value="Unassembled WGS sequence"/>
</dbReference>
<comment type="caution">
    <text evidence="1">The sequence shown here is derived from an EMBL/GenBank/DDBJ whole genome shotgun (WGS) entry which is preliminary data.</text>
</comment>